<reference evidence="1" key="1">
    <citation type="journal article" date="2020" name="Nature">
        <title>Isolation of an archaeon at the prokaryote-eukaryote interface.</title>
        <authorList>
            <person name="Imachi H."/>
            <person name="Nobu M.K."/>
            <person name="Nakahara N."/>
            <person name="Morono Y."/>
            <person name="Ogawara M."/>
            <person name="Takaki Y."/>
            <person name="Takano Y."/>
            <person name="Uematsu K."/>
            <person name="Ikuta T."/>
            <person name="Ito M."/>
            <person name="Matsui Y."/>
            <person name="Miyazaki M."/>
            <person name="Murata K."/>
            <person name="Saito Y."/>
            <person name="Sakai S."/>
            <person name="Song C."/>
            <person name="Tasumi E."/>
            <person name="Yamanaka Y."/>
            <person name="Yamaguchi T."/>
            <person name="Kamagata Y."/>
            <person name="Tamaki H."/>
            <person name="Takai K."/>
        </authorList>
    </citation>
    <scope>NUCLEOTIDE SEQUENCE [LARGE SCALE GENOMIC DNA]</scope>
    <source>
        <strain evidence="1">MK-D1</strain>
    </source>
</reference>
<evidence type="ECO:0000313" key="1">
    <source>
        <dbReference type="EMBL" id="QEE18073.1"/>
    </source>
</evidence>
<proteinExistence type="predicted"/>
<dbReference type="AlphaFoldDB" id="A0A5B9DH56"/>
<accession>A0A5B9DH56</accession>
<sequence>MVKYKIMLLEEWYEEHELKRANEYESIVMLVFCSFLDRNSLEFVFKLIESDILEENLSRYEEIEEPLIIFIFFPVSRSNYINSLFKSYLGVFSQLKPNFRNVQIGKLLDKAYNIMQKRYRQYKTFKIQDIDYFGSPKQEKYKIDEFLFGDLAAKYLDNIKQFPYIKFKNRMYEGIPLNYSLNSFINNIISKELNSISSIIKNRKPTERFELSII</sequence>
<dbReference type="EMBL" id="CP042905">
    <property type="protein sequence ID" value="QEE18073.1"/>
    <property type="molecule type" value="Genomic_DNA"/>
</dbReference>
<name>A0A5B9DH56_9ARCH</name>
<gene>
    <name evidence="1" type="ORF">DSAG12_03911</name>
</gene>
<organism evidence="1">
    <name type="scientific">Promethearchaeum syntrophicum</name>
    <dbReference type="NCBI Taxonomy" id="2594042"/>
    <lineage>
        <taxon>Archaea</taxon>
        <taxon>Promethearchaeati</taxon>
        <taxon>Promethearchaeota</taxon>
        <taxon>Promethearchaeia</taxon>
        <taxon>Promethearchaeales</taxon>
        <taxon>Promethearchaeaceae</taxon>
        <taxon>Promethearchaeum</taxon>
    </lineage>
</organism>
<protein>
    <submittedName>
        <fullName evidence="1">Uncharacterized protein</fullName>
    </submittedName>
</protein>